<proteinExistence type="evidence at transcript level"/>
<feature type="chain" id="PRO_5004906982" description="Protein sleepless" evidence="9">
    <location>
        <begin position="24"/>
        <end position="160"/>
    </location>
</feature>
<dbReference type="InterPro" id="IPR050975">
    <property type="entry name" value="Sleep_regulator"/>
</dbReference>
<evidence type="ECO:0000313" key="10">
    <source>
        <dbReference type="EMBL" id="JAC00662.1"/>
    </source>
</evidence>
<dbReference type="OrthoDB" id="75169at2759"/>
<evidence type="ECO:0000256" key="5">
    <source>
        <dbReference type="ARBA" id="ARBA00022989"/>
    </source>
</evidence>
<reference evidence="10" key="2">
    <citation type="journal article" date="2014" name="BMC Genomics">
        <title>A genomic perspective to assessing quality of mass-reared SIT flies used in Mediterranean fruit fly (Ceratitis capitata) eradication in California.</title>
        <authorList>
            <person name="Calla B."/>
            <person name="Hall B."/>
            <person name="Hou S."/>
            <person name="Geib S.M."/>
        </authorList>
    </citation>
    <scope>NUCLEOTIDE SEQUENCE</scope>
</reference>
<feature type="signal peptide" evidence="9">
    <location>
        <begin position="1"/>
        <end position="23"/>
    </location>
</feature>
<name>W8C3U8_CERCA</name>
<dbReference type="GO" id="GO:0098552">
    <property type="term" value="C:side of membrane"/>
    <property type="evidence" value="ECO:0007669"/>
    <property type="project" value="UniProtKB-KW"/>
</dbReference>
<keyword evidence="3" id="KW-0812">Transmembrane</keyword>
<evidence type="ECO:0000256" key="6">
    <source>
        <dbReference type="ARBA" id="ARBA00023136"/>
    </source>
</evidence>
<keyword evidence="5" id="KW-1133">Transmembrane helix</keyword>
<evidence type="ECO:0000256" key="2">
    <source>
        <dbReference type="ARBA" id="ARBA00022622"/>
    </source>
</evidence>
<dbReference type="RefSeq" id="XP_012156904.1">
    <property type="nucleotide sequence ID" value="XM_012301514.2"/>
</dbReference>
<dbReference type="CDD" id="cd23593">
    <property type="entry name" value="TFP_LU_ECD_Twit"/>
    <property type="match status" value="1"/>
</dbReference>
<evidence type="ECO:0008006" key="11">
    <source>
        <dbReference type="Google" id="ProtNLM"/>
    </source>
</evidence>
<dbReference type="GO" id="GO:0030431">
    <property type="term" value="P:sleep"/>
    <property type="evidence" value="ECO:0007669"/>
    <property type="project" value="InterPro"/>
</dbReference>
<accession>W8C3U8</accession>
<keyword evidence="4 9" id="KW-0732">Signal</keyword>
<evidence type="ECO:0000256" key="8">
    <source>
        <dbReference type="ARBA" id="ARBA00023288"/>
    </source>
</evidence>
<comment type="subcellular location">
    <subcellularLocation>
        <location evidence="1">Membrane</location>
        <topology evidence="1">Lipid-anchor</topology>
        <topology evidence="1">GPI-anchor</topology>
    </subcellularLocation>
</comment>
<evidence type="ECO:0000256" key="9">
    <source>
        <dbReference type="SAM" id="SignalP"/>
    </source>
</evidence>
<keyword evidence="6" id="KW-0472">Membrane</keyword>
<dbReference type="AlphaFoldDB" id="W8C3U8"/>
<keyword evidence="2" id="KW-0336">GPI-anchor</keyword>
<dbReference type="PANTHER" id="PTHR33562:SF30">
    <property type="entry name" value="LD40063P"/>
    <property type="match status" value="1"/>
</dbReference>
<dbReference type="GO" id="GO:0032222">
    <property type="term" value="P:regulation of synaptic transmission, cholinergic"/>
    <property type="evidence" value="ECO:0007669"/>
    <property type="project" value="InterPro"/>
</dbReference>
<reference evidence="10" key="1">
    <citation type="submission" date="2013-07" db="EMBL/GenBank/DDBJ databases">
        <authorList>
            <person name="Geib S."/>
        </authorList>
    </citation>
    <scope>NUCLEOTIDE SEQUENCE</scope>
</reference>
<sequence>MQNELKIVLGGVCLILVLHYSQADLPRQLECWHCSSETSGAEDFCGVTFDEDSVPSSEMMKEHNFNVLRNCSSTTHSEHERPVCRKTVEEINGKVVTKRFCYYTNKSDSLDRCMEEPTENNVVRIFCQDCQADRCNSADNHVAAWLGQLLPLFLAKYVRF</sequence>
<evidence type="ECO:0000256" key="7">
    <source>
        <dbReference type="ARBA" id="ARBA00023180"/>
    </source>
</evidence>
<dbReference type="CTD" id="35353"/>
<organism evidence="10">
    <name type="scientific">Ceratitis capitata</name>
    <name type="common">Mediterranean fruit fly</name>
    <name type="synonym">Tephritis capitata</name>
    <dbReference type="NCBI Taxonomy" id="7213"/>
    <lineage>
        <taxon>Eukaryota</taxon>
        <taxon>Metazoa</taxon>
        <taxon>Ecdysozoa</taxon>
        <taxon>Arthropoda</taxon>
        <taxon>Hexapoda</taxon>
        <taxon>Insecta</taxon>
        <taxon>Pterygota</taxon>
        <taxon>Neoptera</taxon>
        <taxon>Endopterygota</taxon>
        <taxon>Diptera</taxon>
        <taxon>Brachycera</taxon>
        <taxon>Muscomorpha</taxon>
        <taxon>Tephritoidea</taxon>
        <taxon>Tephritidae</taxon>
        <taxon>Ceratitis</taxon>
        <taxon>Ceratitis</taxon>
    </lineage>
</organism>
<evidence type="ECO:0000256" key="4">
    <source>
        <dbReference type="ARBA" id="ARBA00022729"/>
    </source>
</evidence>
<evidence type="ECO:0000256" key="3">
    <source>
        <dbReference type="ARBA" id="ARBA00022692"/>
    </source>
</evidence>
<keyword evidence="7" id="KW-0325">Glycoprotein</keyword>
<dbReference type="Pfam" id="PF17064">
    <property type="entry name" value="QVR"/>
    <property type="match status" value="1"/>
</dbReference>
<protein>
    <recommendedName>
        <fullName evidence="11">Protein sleepless</fullName>
    </recommendedName>
</protein>
<evidence type="ECO:0000256" key="1">
    <source>
        <dbReference type="ARBA" id="ARBA00004589"/>
    </source>
</evidence>
<keyword evidence="8" id="KW-0449">Lipoprotein</keyword>
<dbReference type="GeneID" id="101460307"/>
<dbReference type="PANTHER" id="PTHR33562">
    <property type="entry name" value="ATILLA, ISOFORM B-RELATED-RELATED"/>
    <property type="match status" value="1"/>
</dbReference>
<dbReference type="KEGG" id="ccat:101460307"/>
<dbReference type="InterPro" id="IPR031424">
    <property type="entry name" value="QVR-like"/>
</dbReference>
<dbReference type="EMBL" id="GAMC01005894">
    <property type="protein sequence ID" value="JAC00662.1"/>
    <property type="molecule type" value="mRNA"/>
</dbReference>